<reference evidence="1" key="2">
    <citation type="submission" date="2020-11" db="EMBL/GenBank/DDBJ databases">
        <authorList>
            <person name="McCartney M.A."/>
            <person name="Auch B."/>
            <person name="Kono T."/>
            <person name="Mallez S."/>
            <person name="Becker A."/>
            <person name="Gohl D.M."/>
            <person name="Silverstein K.A.T."/>
            <person name="Koren S."/>
            <person name="Bechman K.B."/>
            <person name="Herman A."/>
            <person name="Abrahante J.E."/>
            <person name="Garbe J."/>
        </authorList>
    </citation>
    <scope>NUCLEOTIDE SEQUENCE</scope>
    <source>
        <strain evidence="1">Duluth1</strain>
        <tissue evidence="1">Whole animal</tissue>
    </source>
</reference>
<gene>
    <name evidence="1" type="ORF">DPMN_044836</name>
</gene>
<protein>
    <submittedName>
        <fullName evidence="1">Uncharacterized protein</fullName>
    </submittedName>
</protein>
<name>A0A9D4D355_DREPO</name>
<evidence type="ECO:0000313" key="2">
    <source>
        <dbReference type="Proteomes" id="UP000828390"/>
    </source>
</evidence>
<reference evidence="1" key="1">
    <citation type="journal article" date="2019" name="bioRxiv">
        <title>The Genome of the Zebra Mussel, Dreissena polymorpha: A Resource for Invasive Species Research.</title>
        <authorList>
            <person name="McCartney M.A."/>
            <person name="Auch B."/>
            <person name="Kono T."/>
            <person name="Mallez S."/>
            <person name="Zhang Y."/>
            <person name="Obille A."/>
            <person name="Becker A."/>
            <person name="Abrahante J.E."/>
            <person name="Garbe J."/>
            <person name="Badalamenti J.P."/>
            <person name="Herman A."/>
            <person name="Mangelson H."/>
            <person name="Liachko I."/>
            <person name="Sullivan S."/>
            <person name="Sone E.D."/>
            <person name="Koren S."/>
            <person name="Silverstein K.A.T."/>
            <person name="Beckman K.B."/>
            <person name="Gohl D.M."/>
        </authorList>
    </citation>
    <scope>NUCLEOTIDE SEQUENCE</scope>
    <source>
        <strain evidence="1">Duluth1</strain>
        <tissue evidence="1">Whole animal</tissue>
    </source>
</reference>
<sequence>MLQLMSGISGSFNSEIINSVKAGKAFRIVGDNVTFHVGVAKARKGVGKSGHMEHWFGSAAIIQNVDLQALSDIAPQRDLRQVPYETFLLSQTHSTEEVYHMPNLAAQIMVEHFPGCISQRQQ</sequence>
<accession>A0A9D4D355</accession>
<dbReference type="AlphaFoldDB" id="A0A9D4D355"/>
<comment type="caution">
    <text evidence="1">The sequence shown here is derived from an EMBL/GenBank/DDBJ whole genome shotgun (WGS) entry which is preliminary data.</text>
</comment>
<organism evidence="1 2">
    <name type="scientific">Dreissena polymorpha</name>
    <name type="common">Zebra mussel</name>
    <name type="synonym">Mytilus polymorpha</name>
    <dbReference type="NCBI Taxonomy" id="45954"/>
    <lineage>
        <taxon>Eukaryota</taxon>
        <taxon>Metazoa</taxon>
        <taxon>Spiralia</taxon>
        <taxon>Lophotrochozoa</taxon>
        <taxon>Mollusca</taxon>
        <taxon>Bivalvia</taxon>
        <taxon>Autobranchia</taxon>
        <taxon>Heteroconchia</taxon>
        <taxon>Euheterodonta</taxon>
        <taxon>Imparidentia</taxon>
        <taxon>Neoheterodontei</taxon>
        <taxon>Myida</taxon>
        <taxon>Dreissenoidea</taxon>
        <taxon>Dreissenidae</taxon>
        <taxon>Dreissena</taxon>
    </lineage>
</organism>
<dbReference type="EMBL" id="JAIWYP010000011">
    <property type="protein sequence ID" value="KAH3738208.1"/>
    <property type="molecule type" value="Genomic_DNA"/>
</dbReference>
<proteinExistence type="predicted"/>
<dbReference type="Proteomes" id="UP000828390">
    <property type="component" value="Unassembled WGS sequence"/>
</dbReference>
<keyword evidence="2" id="KW-1185">Reference proteome</keyword>
<evidence type="ECO:0000313" key="1">
    <source>
        <dbReference type="EMBL" id="KAH3738208.1"/>
    </source>
</evidence>